<evidence type="ECO:0000256" key="1">
    <source>
        <dbReference type="ARBA" id="ARBA00023186"/>
    </source>
</evidence>
<dbReference type="InterPro" id="IPR037124">
    <property type="entry name" value="Chaperonin_GroES_sf"/>
</dbReference>
<dbReference type="SMART" id="SM00883">
    <property type="entry name" value="Cpn10"/>
    <property type="match status" value="1"/>
</dbReference>
<proteinExistence type="predicted"/>
<dbReference type="SUPFAM" id="SSF50129">
    <property type="entry name" value="GroES-like"/>
    <property type="match status" value="1"/>
</dbReference>
<dbReference type="GO" id="GO:0005524">
    <property type="term" value="F:ATP binding"/>
    <property type="evidence" value="ECO:0007669"/>
    <property type="project" value="InterPro"/>
</dbReference>
<name>A0A221S3X3_9VIRU</name>
<accession>A0A221S3X3</accession>
<dbReference type="GO" id="GO:0044183">
    <property type="term" value="F:protein folding chaperone"/>
    <property type="evidence" value="ECO:0007669"/>
    <property type="project" value="InterPro"/>
</dbReference>
<protein>
    <submittedName>
        <fullName evidence="2">Co-chaperonin GroES</fullName>
    </submittedName>
</protein>
<sequence length="86" mass="9662">MKAIGKNLIIKIHKEASTKTKGGLLLADMHREDIRYRKAEVLNAGSEVVGVKDGDQIYFDRHAGHGIEIDKEKFHVIKLQDVVVIL</sequence>
<dbReference type="InterPro" id="IPR011032">
    <property type="entry name" value="GroES-like_sf"/>
</dbReference>
<evidence type="ECO:0000313" key="2">
    <source>
        <dbReference type="EMBL" id="ASN63649.1"/>
    </source>
</evidence>
<dbReference type="Gene3D" id="2.30.33.40">
    <property type="entry name" value="GroES chaperonin"/>
    <property type="match status" value="1"/>
</dbReference>
<dbReference type="InterPro" id="IPR020818">
    <property type="entry name" value="Chaperonin_GroES"/>
</dbReference>
<keyword evidence="1" id="KW-0143">Chaperone</keyword>
<dbReference type="EMBL" id="KU971055">
    <property type="protein sequence ID" value="ASN63649.1"/>
    <property type="molecule type" value="Genomic_DNA"/>
</dbReference>
<dbReference type="Pfam" id="PF00166">
    <property type="entry name" value="Cpn10"/>
    <property type="match status" value="1"/>
</dbReference>
<dbReference type="CDD" id="cd00320">
    <property type="entry name" value="cpn10"/>
    <property type="match status" value="1"/>
</dbReference>
<organism evidence="2">
    <name type="scientific">uncultured virus</name>
    <dbReference type="NCBI Taxonomy" id="340016"/>
    <lineage>
        <taxon>Viruses</taxon>
        <taxon>environmental samples</taxon>
    </lineage>
</organism>
<reference evidence="2" key="1">
    <citation type="submission" date="2016-03" db="EMBL/GenBank/DDBJ databases">
        <title>Novel chaperonins are prevalent in the virioplankton and link to viral biology and ecology.</title>
        <authorList>
            <person name="Marine R.L."/>
            <person name="Nasko D.J."/>
            <person name="Polson S.W."/>
            <person name="Wommack K.E."/>
        </authorList>
    </citation>
    <scope>NUCLEOTIDE SEQUENCE</scope>
</reference>
<gene>
    <name evidence="2" type="primary">groES</name>
</gene>